<organism evidence="2 3">
    <name type="scientific">Anthostomella pinea</name>
    <dbReference type="NCBI Taxonomy" id="933095"/>
    <lineage>
        <taxon>Eukaryota</taxon>
        <taxon>Fungi</taxon>
        <taxon>Dikarya</taxon>
        <taxon>Ascomycota</taxon>
        <taxon>Pezizomycotina</taxon>
        <taxon>Sordariomycetes</taxon>
        <taxon>Xylariomycetidae</taxon>
        <taxon>Xylariales</taxon>
        <taxon>Xylariaceae</taxon>
        <taxon>Anthostomella</taxon>
    </lineage>
</organism>
<evidence type="ECO:0000256" key="1">
    <source>
        <dbReference type="SAM" id="MobiDB-lite"/>
    </source>
</evidence>
<protein>
    <submittedName>
        <fullName evidence="2">Uu.00g052560.m01.CDS01</fullName>
    </submittedName>
</protein>
<dbReference type="EMBL" id="CAUWAG010000019">
    <property type="protein sequence ID" value="CAJ2512241.1"/>
    <property type="molecule type" value="Genomic_DNA"/>
</dbReference>
<feature type="region of interest" description="Disordered" evidence="1">
    <location>
        <begin position="69"/>
        <end position="95"/>
    </location>
</feature>
<comment type="caution">
    <text evidence="2">The sequence shown here is derived from an EMBL/GenBank/DDBJ whole genome shotgun (WGS) entry which is preliminary data.</text>
</comment>
<proteinExistence type="predicted"/>
<dbReference type="CDD" id="cd09271">
    <property type="entry name" value="RNase_H2-C"/>
    <property type="match status" value="1"/>
</dbReference>
<dbReference type="PANTHER" id="PTHR47204">
    <property type="entry name" value="OS02G0168900 PROTEIN"/>
    <property type="match status" value="1"/>
</dbReference>
<dbReference type="Pfam" id="PF08615">
    <property type="entry name" value="RNase_H2_suC"/>
    <property type="match status" value="1"/>
</dbReference>
<accession>A0AAI8VWA8</accession>
<sequence length="152" mass="17155">MAMRIRQTCSGVPTKLKVSWNLQPAMRIGEQPLTRIDEEDGTNTAYLRGRKLHGKLVKLPQGYYGSVVEKSEAKPEPSRHEVAEDATPQEEPEDQLQVGAMQGKAAFDEMMIWDHESSADSSADPYVRSMEEWVTFTEQMHAYPTEPESPSE</sequence>
<feature type="compositionally biased region" description="Basic and acidic residues" evidence="1">
    <location>
        <begin position="69"/>
        <end position="83"/>
    </location>
</feature>
<evidence type="ECO:0000313" key="2">
    <source>
        <dbReference type="EMBL" id="CAJ2512241.1"/>
    </source>
</evidence>
<reference evidence="2" key="1">
    <citation type="submission" date="2023-10" db="EMBL/GenBank/DDBJ databases">
        <authorList>
            <person name="Hackl T."/>
        </authorList>
    </citation>
    <scope>NUCLEOTIDE SEQUENCE</scope>
</reference>
<dbReference type="InterPro" id="IPR013924">
    <property type="entry name" value="RNase_H2_suC"/>
</dbReference>
<dbReference type="AlphaFoldDB" id="A0AAI8VWA8"/>
<evidence type="ECO:0000313" key="3">
    <source>
        <dbReference type="Proteomes" id="UP001295740"/>
    </source>
</evidence>
<keyword evidence="3" id="KW-1185">Reference proteome</keyword>
<dbReference type="GO" id="GO:0006401">
    <property type="term" value="P:RNA catabolic process"/>
    <property type="evidence" value="ECO:0007669"/>
    <property type="project" value="InterPro"/>
</dbReference>
<dbReference type="Proteomes" id="UP001295740">
    <property type="component" value="Unassembled WGS sequence"/>
</dbReference>
<gene>
    <name evidence="2" type="ORF">KHLLAP_LOCUS12709</name>
</gene>
<dbReference type="PANTHER" id="PTHR47204:SF1">
    <property type="entry name" value="RIBONUCLEASE H2 SUBUNIT C"/>
    <property type="match status" value="1"/>
</dbReference>
<dbReference type="Gene3D" id="2.40.128.680">
    <property type="match status" value="1"/>
</dbReference>
<name>A0AAI8VWA8_9PEZI</name>
<dbReference type="GO" id="GO:0032299">
    <property type="term" value="C:ribonuclease H2 complex"/>
    <property type="evidence" value="ECO:0007669"/>
    <property type="project" value="InterPro"/>
</dbReference>